<evidence type="ECO:0000313" key="2">
    <source>
        <dbReference type="EMBL" id="NYS69178.1"/>
    </source>
</evidence>
<dbReference type="EMBL" id="JACBXV010000072">
    <property type="protein sequence ID" value="NYS69178.1"/>
    <property type="molecule type" value="Genomic_DNA"/>
</dbReference>
<feature type="compositionally biased region" description="Low complexity" evidence="1">
    <location>
        <begin position="171"/>
        <end position="187"/>
    </location>
</feature>
<accession>A0A853EIQ2</accession>
<gene>
    <name evidence="2" type="ORF">HZZ05_06535</name>
</gene>
<proteinExistence type="predicted"/>
<comment type="caution">
    <text evidence="2">The sequence shown here is derived from an EMBL/GenBank/DDBJ whole genome shotgun (WGS) entry which is preliminary data.</text>
</comment>
<protein>
    <recommendedName>
        <fullName evidence="4">DUF3558 domain-containing protein</fullName>
    </recommendedName>
</protein>
<feature type="compositionally biased region" description="Polar residues" evidence="1">
    <location>
        <begin position="188"/>
        <end position="198"/>
    </location>
</feature>
<feature type="region of interest" description="Disordered" evidence="1">
    <location>
        <begin position="168"/>
        <end position="198"/>
    </location>
</feature>
<organism evidence="2 3">
    <name type="scientific">Actinomyces bowdenii</name>
    <dbReference type="NCBI Taxonomy" id="131109"/>
    <lineage>
        <taxon>Bacteria</taxon>
        <taxon>Bacillati</taxon>
        <taxon>Actinomycetota</taxon>
        <taxon>Actinomycetes</taxon>
        <taxon>Actinomycetales</taxon>
        <taxon>Actinomycetaceae</taxon>
        <taxon>Actinomyces</taxon>
    </lineage>
</organism>
<dbReference type="Proteomes" id="UP000572528">
    <property type="component" value="Unassembled WGS sequence"/>
</dbReference>
<dbReference type="RefSeq" id="WP_179900474.1">
    <property type="nucleotide sequence ID" value="NZ_JACBXV010000072.1"/>
</dbReference>
<evidence type="ECO:0000313" key="3">
    <source>
        <dbReference type="Proteomes" id="UP000572528"/>
    </source>
</evidence>
<evidence type="ECO:0000256" key="1">
    <source>
        <dbReference type="SAM" id="MobiDB-lite"/>
    </source>
</evidence>
<name>A0A853EIQ2_9ACTO</name>
<dbReference type="AlphaFoldDB" id="A0A853EIQ2"/>
<evidence type="ECO:0008006" key="4">
    <source>
        <dbReference type="Google" id="ProtNLM"/>
    </source>
</evidence>
<reference evidence="2 3" key="1">
    <citation type="submission" date="2020-07" db="EMBL/GenBank/DDBJ databases">
        <title>MOT database genomes.</title>
        <authorList>
            <person name="Joseph S."/>
            <person name="Aduse-Opoku J."/>
            <person name="Hashim A."/>
            <person name="Wade W."/>
            <person name="Curtis M."/>
        </authorList>
    </citation>
    <scope>NUCLEOTIDE SEQUENCE [LARGE SCALE GENOMIC DNA]</scope>
    <source>
        <strain evidence="2 3">WMus004</strain>
    </source>
</reference>
<sequence length="198" mass="21289">MSENPEPAPTPAPASINADAENFTCAGVPDSSVDLMINGEVKFKETPYYQDNWSIRRLECDAREKDKSTGSYAVLVVFGRIQRPSWKPLDEVGAYRGSKEEPFRVEGVEGEGIITLTDNGGGAASFTCGDHYVVTSIAVGHDIVGDVRTNLINLATSMTPWVCQDQPIPGLPGNTPTTLTDLTTTPNSAHSDTQNNES</sequence>